<evidence type="ECO:0000313" key="1">
    <source>
        <dbReference type="EMBL" id="POG57895.1"/>
    </source>
</evidence>
<evidence type="ECO:0000313" key="2">
    <source>
        <dbReference type="Proteomes" id="UP000018888"/>
    </source>
</evidence>
<accession>A0A2H5SVW5</accession>
<organism evidence="1 2">
    <name type="scientific">Rhizophagus irregularis (strain DAOM 181602 / DAOM 197198 / MUCL 43194)</name>
    <name type="common">Arbuscular mycorrhizal fungus</name>
    <name type="synonym">Glomus intraradices</name>
    <dbReference type="NCBI Taxonomy" id="747089"/>
    <lineage>
        <taxon>Eukaryota</taxon>
        <taxon>Fungi</taxon>
        <taxon>Fungi incertae sedis</taxon>
        <taxon>Mucoromycota</taxon>
        <taxon>Glomeromycotina</taxon>
        <taxon>Glomeromycetes</taxon>
        <taxon>Glomerales</taxon>
        <taxon>Glomeraceae</taxon>
        <taxon>Rhizophagus</taxon>
    </lineage>
</organism>
<reference evidence="1 2" key="2">
    <citation type="journal article" date="2018" name="New Phytol.">
        <title>High intraspecific genome diversity in the model arbuscular mycorrhizal symbiont Rhizophagus irregularis.</title>
        <authorList>
            <person name="Chen E.C.H."/>
            <person name="Morin E."/>
            <person name="Beaudet D."/>
            <person name="Noel J."/>
            <person name="Yildirir G."/>
            <person name="Ndikumana S."/>
            <person name="Charron P."/>
            <person name="St-Onge C."/>
            <person name="Giorgi J."/>
            <person name="Kruger M."/>
            <person name="Marton T."/>
            <person name="Ropars J."/>
            <person name="Grigoriev I.V."/>
            <person name="Hainaut M."/>
            <person name="Henrissat B."/>
            <person name="Roux C."/>
            <person name="Martin F."/>
            <person name="Corradi N."/>
        </authorList>
    </citation>
    <scope>NUCLEOTIDE SEQUENCE [LARGE SCALE GENOMIC DNA]</scope>
    <source>
        <strain evidence="1 2">DAOM 197198</strain>
    </source>
</reference>
<proteinExistence type="predicted"/>
<dbReference type="VEuPathDB" id="FungiDB:RhiirFUN_001905"/>
<comment type="caution">
    <text evidence="1">The sequence shown here is derived from an EMBL/GenBank/DDBJ whole genome shotgun (WGS) entry which is preliminary data.</text>
</comment>
<dbReference type="Proteomes" id="UP000018888">
    <property type="component" value="Unassembled WGS sequence"/>
</dbReference>
<gene>
    <name evidence="1" type="ORF">GLOIN_2v1791141</name>
</gene>
<protein>
    <submittedName>
        <fullName evidence="1">Uncharacterized protein</fullName>
    </submittedName>
</protein>
<reference evidence="1 2" key="1">
    <citation type="journal article" date="2013" name="Proc. Natl. Acad. Sci. U.S.A.">
        <title>Genome of an arbuscular mycorrhizal fungus provides insight into the oldest plant symbiosis.</title>
        <authorList>
            <person name="Tisserant E."/>
            <person name="Malbreil M."/>
            <person name="Kuo A."/>
            <person name="Kohler A."/>
            <person name="Symeonidi A."/>
            <person name="Balestrini R."/>
            <person name="Charron P."/>
            <person name="Duensing N."/>
            <person name="Frei Dit Frey N."/>
            <person name="Gianinazzi-Pearson V."/>
            <person name="Gilbert L.B."/>
            <person name="Handa Y."/>
            <person name="Herr J.R."/>
            <person name="Hijri M."/>
            <person name="Koul R."/>
            <person name="Kawaguchi M."/>
            <person name="Krajinski F."/>
            <person name="Lammers P.J."/>
            <person name="Masclaux F.G."/>
            <person name="Murat C."/>
            <person name="Morin E."/>
            <person name="Ndikumana S."/>
            <person name="Pagni M."/>
            <person name="Petitpierre D."/>
            <person name="Requena N."/>
            <person name="Rosikiewicz P."/>
            <person name="Riley R."/>
            <person name="Saito K."/>
            <person name="San Clemente H."/>
            <person name="Shapiro H."/>
            <person name="van Tuinen D."/>
            <person name="Becard G."/>
            <person name="Bonfante P."/>
            <person name="Paszkowski U."/>
            <person name="Shachar-Hill Y.Y."/>
            <person name="Tuskan G.A."/>
            <person name="Young P.W."/>
            <person name="Sanders I.R."/>
            <person name="Henrissat B."/>
            <person name="Rensing S.A."/>
            <person name="Grigoriev I.V."/>
            <person name="Corradi N."/>
            <person name="Roux C."/>
            <person name="Martin F."/>
        </authorList>
    </citation>
    <scope>NUCLEOTIDE SEQUENCE [LARGE SCALE GENOMIC DNA]</scope>
    <source>
        <strain evidence="1 2">DAOM 197198</strain>
    </source>
</reference>
<dbReference type="AlphaFoldDB" id="A0A2H5SVW5"/>
<dbReference type="SMR" id="A0A2H5SVW5"/>
<sequence length="156" mass="17759">MIMVRQRINCNAPLFSTADYDFIMQRENERPRKKVLDELMDKYKTSMKRIYQIWRGEEANRIAWNQPIADISNTTYAGGCLPVVNYDLPPAISSPPALPLKKNSRKKKTGKISVASTETETEVLSQCNANTTDNTDNISKMGSELEEVLKQMNNIK</sequence>
<dbReference type="EMBL" id="AUPC02000601">
    <property type="protein sequence ID" value="POG57895.1"/>
    <property type="molecule type" value="Genomic_DNA"/>
</dbReference>
<keyword evidence="2" id="KW-1185">Reference proteome</keyword>
<name>A0A2H5SVW5_RHIID</name>